<keyword evidence="3" id="KW-0547">Nucleotide-binding</keyword>
<dbReference type="PROSITE" id="PS50893">
    <property type="entry name" value="ABC_TRANSPORTER_2"/>
    <property type="match status" value="1"/>
</dbReference>
<dbReference type="PANTHER" id="PTHR43394:SF1">
    <property type="entry name" value="ATP-BINDING CASSETTE SUB-FAMILY B MEMBER 10, MITOCHONDRIAL"/>
    <property type="match status" value="1"/>
</dbReference>
<dbReference type="SMART" id="SM00382">
    <property type="entry name" value="AAA"/>
    <property type="match status" value="1"/>
</dbReference>
<evidence type="ECO:0000259" key="9">
    <source>
        <dbReference type="PROSITE" id="PS50929"/>
    </source>
</evidence>
<dbReference type="GO" id="GO:0030256">
    <property type="term" value="C:type I protein secretion system complex"/>
    <property type="evidence" value="ECO:0007669"/>
    <property type="project" value="InterPro"/>
</dbReference>
<feature type="transmembrane region" description="Helical" evidence="7">
    <location>
        <begin position="252"/>
        <end position="271"/>
    </location>
</feature>
<evidence type="ECO:0000313" key="10">
    <source>
        <dbReference type="EMBL" id="MXN19770.1"/>
    </source>
</evidence>
<dbReference type="InterPro" id="IPR003593">
    <property type="entry name" value="AAA+_ATPase"/>
</dbReference>
<dbReference type="GO" id="GO:0030253">
    <property type="term" value="P:protein secretion by the type I secretion system"/>
    <property type="evidence" value="ECO:0007669"/>
    <property type="project" value="InterPro"/>
</dbReference>
<keyword evidence="6 7" id="KW-0472">Membrane</keyword>
<dbReference type="AlphaFoldDB" id="A0A6L7G8X2"/>
<evidence type="ECO:0000256" key="5">
    <source>
        <dbReference type="ARBA" id="ARBA00022989"/>
    </source>
</evidence>
<dbReference type="GO" id="GO:0015421">
    <property type="term" value="F:ABC-type oligopeptide transporter activity"/>
    <property type="evidence" value="ECO:0007669"/>
    <property type="project" value="TreeGrafter"/>
</dbReference>
<dbReference type="InterPro" id="IPR010128">
    <property type="entry name" value="ATPase_T1SS_PrtD-like"/>
</dbReference>
<dbReference type="InterPro" id="IPR011527">
    <property type="entry name" value="ABC1_TM_dom"/>
</dbReference>
<gene>
    <name evidence="10" type="ORF">GR170_18205</name>
</gene>
<dbReference type="NCBIfam" id="TIGR01842">
    <property type="entry name" value="type_I_sec_PrtD"/>
    <property type="match status" value="1"/>
</dbReference>
<dbReference type="Pfam" id="PF00005">
    <property type="entry name" value="ABC_tran"/>
    <property type="match status" value="1"/>
</dbReference>
<dbReference type="SUPFAM" id="SSF52540">
    <property type="entry name" value="P-loop containing nucleoside triphosphate hydrolases"/>
    <property type="match status" value="1"/>
</dbReference>
<comment type="subcellular location">
    <subcellularLocation>
        <location evidence="1">Cell membrane</location>
        <topology evidence="1">Multi-pass membrane protein</topology>
    </subcellularLocation>
</comment>
<proteinExistence type="predicted"/>
<organism evidence="10 11">
    <name type="scientific">Pseudooceanicola albus</name>
    <dbReference type="NCBI Taxonomy" id="2692189"/>
    <lineage>
        <taxon>Bacteria</taxon>
        <taxon>Pseudomonadati</taxon>
        <taxon>Pseudomonadota</taxon>
        <taxon>Alphaproteobacteria</taxon>
        <taxon>Rhodobacterales</taxon>
        <taxon>Paracoccaceae</taxon>
        <taxon>Pseudooceanicola</taxon>
    </lineage>
</organism>
<dbReference type="InterPro" id="IPR027417">
    <property type="entry name" value="P-loop_NTPase"/>
</dbReference>
<dbReference type="Gene3D" id="3.40.50.300">
    <property type="entry name" value="P-loop containing nucleotide triphosphate hydrolases"/>
    <property type="match status" value="1"/>
</dbReference>
<accession>A0A6L7G8X2</accession>
<evidence type="ECO:0000256" key="7">
    <source>
        <dbReference type="SAM" id="Phobius"/>
    </source>
</evidence>
<dbReference type="GO" id="GO:0005524">
    <property type="term" value="F:ATP binding"/>
    <property type="evidence" value="ECO:0007669"/>
    <property type="project" value="UniProtKB-KW"/>
</dbReference>
<feature type="transmembrane region" description="Helical" evidence="7">
    <location>
        <begin position="23"/>
        <end position="49"/>
    </location>
</feature>
<feature type="transmembrane region" description="Helical" evidence="7">
    <location>
        <begin position="61"/>
        <end position="81"/>
    </location>
</feature>
<dbReference type="InterPro" id="IPR003439">
    <property type="entry name" value="ABC_transporter-like_ATP-bd"/>
</dbReference>
<dbReference type="PANTHER" id="PTHR43394">
    <property type="entry name" value="ATP-DEPENDENT PERMEASE MDL1, MITOCHONDRIAL"/>
    <property type="match status" value="1"/>
</dbReference>
<dbReference type="GO" id="GO:0016887">
    <property type="term" value="F:ATP hydrolysis activity"/>
    <property type="evidence" value="ECO:0007669"/>
    <property type="project" value="InterPro"/>
</dbReference>
<evidence type="ECO:0000256" key="2">
    <source>
        <dbReference type="ARBA" id="ARBA00022692"/>
    </source>
</evidence>
<dbReference type="RefSeq" id="WP_160895898.1">
    <property type="nucleotide sequence ID" value="NZ_WUMU01000021.1"/>
</dbReference>
<dbReference type="PROSITE" id="PS50929">
    <property type="entry name" value="ABC_TM1F"/>
    <property type="match status" value="1"/>
</dbReference>
<keyword evidence="11" id="KW-1185">Reference proteome</keyword>
<dbReference type="PROSITE" id="PS00211">
    <property type="entry name" value="ABC_TRANSPORTER_1"/>
    <property type="match status" value="1"/>
</dbReference>
<dbReference type="InterPro" id="IPR017871">
    <property type="entry name" value="ABC_transporter-like_CS"/>
</dbReference>
<keyword evidence="4" id="KW-0067">ATP-binding</keyword>
<evidence type="ECO:0000256" key="3">
    <source>
        <dbReference type="ARBA" id="ARBA00022741"/>
    </source>
</evidence>
<feature type="transmembrane region" description="Helical" evidence="7">
    <location>
        <begin position="147"/>
        <end position="176"/>
    </location>
</feature>
<keyword evidence="5 7" id="KW-1133">Transmembrane helix</keyword>
<evidence type="ECO:0000256" key="1">
    <source>
        <dbReference type="ARBA" id="ARBA00004651"/>
    </source>
</evidence>
<reference evidence="10 11" key="1">
    <citation type="submission" date="2019-12" db="EMBL/GenBank/DDBJ databases">
        <authorList>
            <person name="Li M."/>
        </authorList>
    </citation>
    <scope>NUCLEOTIDE SEQUENCE [LARGE SCALE GENOMIC DNA]</scope>
    <source>
        <strain evidence="10 11">GBMRC 2024</strain>
    </source>
</reference>
<evidence type="ECO:0000256" key="4">
    <source>
        <dbReference type="ARBA" id="ARBA00022840"/>
    </source>
</evidence>
<sequence length="575" mass="61067">MKEPAVLRGLAELRAVQREGRPLLWGAAVFSLVCNLLMLTGPLYMMLVYDRVLPARSPETLVALTGLAAFLFLTMGVLDIFRGWLLSRLGAHVQSRLDGRVYDAALRRAAQKGDPLADSALPDLEAIRALLGSPVPAALFDLPWTPIFLAGIAVFHPWLGLLALAGGALLVGVAALNQRAGRGPQGAALLAQQAAQAQADRIRAEAGLVRAMGMGAAVRRRWHQDRDRALAAQLLASDRTSGFSALSRTLRLMLQSAMLGLGAFLALSGQMSAGSMIAGSVLLGRALMPVEVLVAQWPLLRRAARGRANLARLLGETPLPAPRTALPRPEARLEVQQASVLPPGAESPALRLLSFTLSPGQAIGVIGPSGAGKTTLARALTSAWPCAGGRIRLGGATLEQYPEEELGRLIGYLPQRVEIFDGTLAENIARLEAHPDPEKVVAAARKADAHEMILKMPQGYDTRVTARGGQLSGGQIQRIGLARAMYGDPVLLVLDEPNSNLDNEGSEALNRAIVGLKQAGGAVLIMAHRPAAIRECDLLLMLENGSRAAFGPRDEVLRKVVRNHDSILKSAGGVR</sequence>
<keyword evidence="2 7" id="KW-0812">Transmembrane</keyword>
<evidence type="ECO:0000256" key="6">
    <source>
        <dbReference type="ARBA" id="ARBA00023136"/>
    </source>
</evidence>
<dbReference type="Proteomes" id="UP000477911">
    <property type="component" value="Unassembled WGS sequence"/>
</dbReference>
<feature type="domain" description="ABC transmembrane type-1" evidence="9">
    <location>
        <begin position="25"/>
        <end position="302"/>
    </location>
</feature>
<dbReference type="EMBL" id="WUMU01000021">
    <property type="protein sequence ID" value="MXN19770.1"/>
    <property type="molecule type" value="Genomic_DNA"/>
</dbReference>
<dbReference type="SUPFAM" id="SSF90123">
    <property type="entry name" value="ABC transporter transmembrane region"/>
    <property type="match status" value="1"/>
</dbReference>
<evidence type="ECO:0000259" key="8">
    <source>
        <dbReference type="PROSITE" id="PS50893"/>
    </source>
</evidence>
<dbReference type="InterPro" id="IPR036640">
    <property type="entry name" value="ABC1_TM_sf"/>
</dbReference>
<dbReference type="InterPro" id="IPR039421">
    <property type="entry name" value="Type_1_exporter"/>
</dbReference>
<comment type="caution">
    <text evidence="10">The sequence shown here is derived from an EMBL/GenBank/DDBJ whole genome shotgun (WGS) entry which is preliminary data.</text>
</comment>
<dbReference type="Pfam" id="PF00664">
    <property type="entry name" value="ABC_membrane"/>
    <property type="match status" value="1"/>
</dbReference>
<evidence type="ECO:0000313" key="11">
    <source>
        <dbReference type="Proteomes" id="UP000477911"/>
    </source>
</evidence>
<feature type="domain" description="ABC transporter" evidence="8">
    <location>
        <begin position="335"/>
        <end position="569"/>
    </location>
</feature>
<dbReference type="GO" id="GO:0005886">
    <property type="term" value="C:plasma membrane"/>
    <property type="evidence" value="ECO:0007669"/>
    <property type="project" value="UniProtKB-SubCell"/>
</dbReference>
<dbReference type="Gene3D" id="1.20.1560.10">
    <property type="entry name" value="ABC transporter type 1, transmembrane domain"/>
    <property type="match status" value="1"/>
</dbReference>
<protein>
    <submittedName>
        <fullName evidence="10">Type I secretion system permease/ATPase</fullName>
    </submittedName>
</protein>
<name>A0A6L7G8X2_9RHOB</name>